<dbReference type="Proteomes" id="UP000663940">
    <property type="component" value="Chromosome"/>
</dbReference>
<organism evidence="2 4">
    <name type="scientific">Mucilaginibacter rubeus</name>
    <dbReference type="NCBI Taxonomy" id="2027860"/>
    <lineage>
        <taxon>Bacteria</taxon>
        <taxon>Pseudomonadati</taxon>
        <taxon>Bacteroidota</taxon>
        <taxon>Sphingobacteriia</taxon>
        <taxon>Sphingobacteriales</taxon>
        <taxon>Sphingobacteriaceae</taxon>
        <taxon>Mucilaginibacter</taxon>
    </lineage>
</organism>
<dbReference type="Proteomes" id="UP000250557">
    <property type="component" value="Chromosome"/>
</dbReference>
<reference evidence="3 5" key="2">
    <citation type="submission" date="2021-03" db="EMBL/GenBank/DDBJ databases">
        <title>Mucilaginibacter strains isolated from gold and copper mining confer multi heavy-metal resistance.</title>
        <authorList>
            <person name="Li Y."/>
        </authorList>
    </citation>
    <scope>NUCLEOTIDE SEQUENCE [LARGE SCALE GENOMIC DNA]</scope>
    <source>
        <strain evidence="3 5">P2-4</strain>
    </source>
</reference>
<evidence type="ECO:0000313" key="2">
    <source>
        <dbReference type="EMBL" id="QEM06599.1"/>
    </source>
</evidence>
<accession>A0AAE6JJ14</accession>
<sequence length="100" mass="11772">MEQQVQFIGFSYQEAERFVRNIVNRCIEEHDLKQKGKEAEPPITPQQACAALKVSLPTLRRYVRIGLIRRHDLGPRRKVFYLSELEEDIKRVEASVYANR</sequence>
<name>A0AAE6JJ14_9SPHI</name>
<evidence type="ECO:0000313" key="5">
    <source>
        <dbReference type="Proteomes" id="UP000663940"/>
    </source>
</evidence>
<keyword evidence="5" id="KW-1185">Reference proteome</keyword>
<dbReference type="EMBL" id="CP043451">
    <property type="protein sequence ID" value="QEM06599.1"/>
    <property type="molecule type" value="Genomic_DNA"/>
</dbReference>
<dbReference type="AlphaFoldDB" id="A0AAE6JJ14"/>
<reference evidence="2 4" key="1">
    <citation type="submission" date="2019-08" db="EMBL/GenBank/DDBJ databases">
        <title>Comparative genome analysis confer to the adaptation heavy metal polluted environment.</title>
        <authorList>
            <person name="Li Y."/>
        </authorList>
    </citation>
    <scope>NUCLEOTIDE SEQUENCE [LARGE SCALE GENOMIC DNA]</scope>
    <source>
        <strain evidence="2 4">P2</strain>
    </source>
</reference>
<dbReference type="EMBL" id="CP071880">
    <property type="protein sequence ID" value="QTE50869.1"/>
    <property type="molecule type" value="Genomic_DNA"/>
</dbReference>
<dbReference type="RefSeq" id="WP_112656243.1">
    <property type="nucleotide sequence ID" value="NZ_CP043451.1"/>
</dbReference>
<proteinExistence type="predicted"/>
<dbReference type="SUPFAM" id="SSF46955">
    <property type="entry name" value="Putative DNA-binding domain"/>
    <property type="match status" value="1"/>
</dbReference>
<protein>
    <submittedName>
        <fullName evidence="2">Helix-turn-helix domain-containing protein</fullName>
    </submittedName>
</protein>
<feature type="domain" description="Helix-turn-helix" evidence="1">
    <location>
        <begin position="44"/>
        <end position="87"/>
    </location>
</feature>
<gene>
    <name evidence="2" type="ORF">DIU31_024950</name>
    <name evidence="3" type="ORF">J3L21_02475</name>
</gene>
<dbReference type="InterPro" id="IPR009061">
    <property type="entry name" value="DNA-bd_dom_put_sf"/>
</dbReference>
<evidence type="ECO:0000313" key="4">
    <source>
        <dbReference type="Proteomes" id="UP000250557"/>
    </source>
</evidence>
<dbReference type="Pfam" id="PF12728">
    <property type="entry name" value="HTH_17"/>
    <property type="match status" value="1"/>
</dbReference>
<evidence type="ECO:0000313" key="3">
    <source>
        <dbReference type="EMBL" id="QTE50869.1"/>
    </source>
</evidence>
<dbReference type="InterPro" id="IPR041657">
    <property type="entry name" value="HTH_17"/>
</dbReference>
<evidence type="ECO:0000259" key="1">
    <source>
        <dbReference type="Pfam" id="PF12728"/>
    </source>
</evidence>